<dbReference type="GO" id="GO:0060271">
    <property type="term" value="P:cilium assembly"/>
    <property type="evidence" value="ECO:0007669"/>
    <property type="project" value="TreeGrafter"/>
</dbReference>
<evidence type="ECO:0000256" key="6">
    <source>
        <dbReference type="ARBA" id="ARBA00022794"/>
    </source>
</evidence>
<evidence type="ECO:0000256" key="4">
    <source>
        <dbReference type="ARBA" id="ARBA00022490"/>
    </source>
</evidence>
<evidence type="ECO:0000256" key="5">
    <source>
        <dbReference type="ARBA" id="ARBA00022701"/>
    </source>
</evidence>
<evidence type="ECO:0000256" key="2">
    <source>
        <dbReference type="ARBA" id="ARBA00009485"/>
    </source>
</evidence>
<comment type="similarity">
    <text evidence="2">Belongs to the CEP162 family.</text>
</comment>
<feature type="compositionally biased region" description="Polar residues" evidence="10">
    <location>
        <begin position="387"/>
        <end position="399"/>
    </location>
</feature>
<feature type="compositionally biased region" description="Basic and acidic residues" evidence="10">
    <location>
        <begin position="227"/>
        <end position="239"/>
    </location>
</feature>
<feature type="compositionally biased region" description="Basic and acidic residues" evidence="10">
    <location>
        <begin position="557"/>
        <end position="611"/>
    </location>
</feature>
<comment type="caution">
    <text evidence="11">The sequence shown here is derived from an EMBL/GenBank/DDBJ whole genome shotgun (WGS) entry which is preliminary data.</text>
</comment>
<keyword evidence="6" id="KW-0970">Cilium biogenesis/degradation</keyword>
<feature type="region of interest" description="Disordered" evidence="10">
    <location>
        <begin position="1100"/>
        <end position="1129"/>
    </location>
</feature>
<feature type="compositionally biased region" description="Low complexity" evidence="10">
    <location>
        <begin position="29"/>
        <end position="42"/>
    </location>
</feature>
<feature type="compositionally biased region" description="Low complexity" evidence="10">
    <location>
        <begin position="453"/>
        <end position="465"/>
    </location>
</feature>
<feature type="compositionally biased region" description="Basic and acidic residues" evidence="10">
    <location>
        <begin position="414"/>
        <end position="434"/>
    </location>
</feature>
<evidence type="ECO:0000256" key="8">
    <source>
        <dbReference type="ARBA" id="ARBA00023212"/>
    </source>
</evidence>
<reference evidence="11" key="1">
    <citation type="journal article" date="2023" name="Science">
        <title>Genome structures resolve the early diversification of teleost fishes.</title>
        <authorList>
            <person name="Parey E."/>
            <person name="Louis A."/>
            <person name="Montfort J."/>
            <person name="Bouchez O."/>
            <person name="Roques C."/>
            <person name="Iampietro C."/>
            <person name="Lluch J."/>
            <person name="Castinel A."/>
            <person name="Donnadieu C."/>
            <person name="Desvignes T."/>
            <person name="Floi Bucao C."/>
            <person name="Jouanno E."/>
            <person name="Wen M."/>
            <person name="Mejri S."/>
            <person name="Dirks R."/>
            <person name="Jansen H."/>
            <person name="Henkel C."/>
            <person name="Chen W.J."/>
            <person name="Zahm M."/>
            <person name="Cabau C."/>
            <person name="Klopp C."/>
            <person name="Thompson A.W."/>
            <person name="Robinson-Rechavi M."/>
            <person name="Braasch I."/>
            <person name="Lecointre G."/>
            <person name="Bobe J."/>
            <person name="Postlethwait J.H."/>
            <person name="Berthelot C."/>
            <person name="Roest Crollius H."/>
            <person name="Guiguen Y."/>
        </authorList>
    </citation>
    <scope>NUCLEOTIDE SEQUENCE</scope>
    <source>
        <strain evidence="11">NC1722</strain>
    </source>
</reference>
<keyword evidence="4" id="KW-0963">Cytoplasm</keyword>
<dbReference type="PANTHER" id="PTHR34031:SF1">
    <property type="entry name" value="CENTROSOMAL PROTEIN OF 162 KDA"/>
    <property type="match status" value="1"/>
</dbReference>
<feature type="region of interest" description="Disordered" evidence="10">
    <location>
        <begin position="179"/>
        <end position="293"/>
    </location>
</feature>
<feature type="compositionally biased region" description="Low complexity" evidence="10">
    <location>
        <begin position="491"/>
        <end position="500"/>
    </location>
</feature>
<evidence type="ECO:0000256" key="3">
    <source>
        <dbReference type="ARBA" id="ARBA00021406"/>
    </source>
</evidence>
<evidence type="ECO:0000256" key="7">
    <source>
        <dbReference type="ARBA" id="ARBA00023054"/>
    </source>
</evidence>
<gene>
    <name evidence="11" type="ORF">AAFF_G00162380</name>
</gene>
<feature type="compositionally biased region" description="Low complexity" evidence="10">
    <location>
        <begin position="332"/>
        <end position="349"/>
    </location>
</feature>
<dbReference type="Proteomes" id="UP001221898">
    <property type="component" value="Unassembled WGS sequence"/>
</dbReference>
<feature type="compositionally biased region" description="Basic and acidic residues" evidence="10">
    <location>
        <begin position="1100"/>
        <end position="1109"/>
    </location>
</feature>
<feature type="region of interest" description="Disordered" evidence="10">
    <location>
        <begin position="307"/>
        <end position="540"/>
    </location>
</feature>
<comment type="subcellular location">
    <subcellularLocation>
        <location evidence="1">Cytoplasm</location>
        <location evidence="1">Cytoskeleton</location>
        <location evidence="1">Microtubule organizing center</location>
        <location evidence="1">Centrosome</location>
        <location evidence="1">Centriole</location>
    </subcellularLocation>
</comment>
<feature type="region of interest" description="Disordered" evidence="10">
    <location>
        <begin position="755"/>
        <end position="775"/>
    </location>
</feature>
<evidence type="ECO:0000256" key="1">
    <source>
        <dbReference type="ARBA" id="ARBA00004114"/>
    </source>
</evidence>
<keyword evidence="8" id="KW-0206">Cytoskeleton</keyword>
<feature type="compositionally biased region" description="Basic and acidic residues" evidence="10">
    <location>
        <begin position="1062"/>
        <end position="1071"/>
    </location>
</feature>
<dbReference type="InterPro" id="IPR038774">
    <property type="entry name" value="CEP162-like"/>
</dbReference>
<keyword evidence="5" id="KW-0493">Microtubule</keyword>
<evidence type="ECO:0000313" key="11">
    <source>
        <dbReference type="EMBL" id="KAJ8411430.1"/>
    </source>
</evidence>
<evidence type="ECO:0000256" key="9">
    <source>
        <dbReference type="SAM" id="Coils"/>
    </source>
</evidence>
<keyword evidence="7 9" id="KW-0175">Coiled coil</keyword>
<protein>
    <recommendedName>
        <fullName evidence="3">Centrosomal protein of 162 kDa</fullName>
    </recommendedName>
</protein>
<feature type="coiled-coil region" evidence="9">
    <location>
        <begin position="615"/>
        <end position="644"/>
    </location>
</feature>
<keyword evidence="12" id="KW-1185">Reference proteome</keyword>
<feature type="coiled-coil region" evidence="9">
    <location>
        <begin position="1260"/>
        <end position="1315"/>
    </location>
</feature>
<feature type="coiled-coil region" evidence="9">
    <location>
        <begin position="1145"/>
        <end position="1190"/>
    </location>
</feature>
<sequence>MSRRLTKEELDEQFEQFLKESVSDESADLGSSSKRSSVLDSLGKTRPKPPEKSPVSQQPWWQGMEDSEDPPGRGRLASGKTFRKSLRRSLPIQEEEDEEQPKAMGRREEEQEVEGTEQVLMSRDSLEPEDSVVASGPVGLCVGMGLDTLDEEEEKARFFSQLERGASSTIDYSRLNRELESSLSTPAHTLRQAEDAGIEEEQRKEGAQESRISPASPNYSEDFEEEISAKEPAQAEKPDTPPMLAKVSLHDSLDSTGGAPQPEANEEAGREEWAGPGETEAMGAAQSYGQSGFSEVEALQEAYRQTIASVGGAEEQGGQSATPGDNARRPTSRSPTPRTPPQRTLTPERSPGTGKNSMATGSDLPTAEELMRPIRPESGTARGFSLQPISGASSRPDSTPTKRRDKEAEEEEEEGRRRVREEVERLMEFEEDSLHTSTPPPPRKDRKQQLPVWSPGSWGPPSSSSWRKKELPPAKSKRGTGRPSPTATKLPGPGRAGPAAKPSPPPQRKALTLGSNKSLKPGSLRQGGPGSSADPGSKVSSELIASVQSFADYLQQEVERSVRQGSSESHRPPERKSEIREDTWRDVPGDRPRGSAQREREAALLRRSEDAQERLSAERHLVDRMRLQLEQKEAELLAREAELRLVHGTEVAALQQENYLLQSKLRGMEELRRKRKWSFGEASAPVTEEQLKLIEKEVKEQETLIQGYHQENEKLYQQVKGLEAQRKQNEEAMFQENQRLLSELAIAREQINRNNTQRIVGKDSEPAPSRSQADLSAQLQAAQKVEVRLAEEIRRLRQEKQGLEVDLELMRKERDQAKAQVIHASGDLSFEMRTQVEEHKVEVEALKKRLQWYAENQELLDKDAARLRAATTEIQRLKEQVERLRMEVGRRDGLQQKKVEKSGDAKRIQDLERQVKEMEKILRRRHPNSLPALIFAAASAGGGGAGALENPQTVALLERRAHRLEAELEGRDEEAKRSLRAMEQQYHRIKMQYEERISELEQQLAQVSEADGAQGSPQDWESRARSLQAELEGEREAGRARERTLQAELGSLREQPNPGPPGEREREREAQVEQLTQELAAKSRSVQELSRTVERLQKERRSLLSEGRRGLRGRGGAGGGAGAEPFPPTLDEKDYQPTAFSGSHISEVLQEREALRVRLERLQLEAERERVSLQGAAAQTEAELRRTQERAHECMLSLRAQHQKEMEGLLARHALEHSTSKLAELANQVSMQEVVISHLRDQLKDLQGSREALTLSQVREETLQNQMAKLLEDLREAKESHTPELRHFSALEKKIRNMELRHTQRERELQQVIAQTRMVAEAEQQREVERWRRQAQTKGQELEAFRVELDSILDVLRELQRQGVVIPIPKAASRTEPLTQSAWGT</sequence>
<feature type="region of interest" description="Disordered" evidence="10">
    <location>
        <begin position="1004"/>
        <end position="1073"/>
    </location>
</feature>
<feature type="compositionally biased region" description="Gly residues" evidence="10">
    <location>
        <begin position="1113"/>
        <end position="1122"/>
    </location>
</feature>
<evidence type="ECO:0000313" key="12">
    <source>
        <dbReference type="Proteomes" id="UP001221898"/>
    </source>
</evidence>
<dbReference type="GO" id="GO:0005879">
    <property type="term" value="C:axonemal microtubule"/>
    <property type="evidence" value="ECO:0007669"/>
    <property type="project" value="TreeGrafter"/>
</dbReference>
<feature type="compositionally biased region" description="Basic and acidic residues" evidence="10">
    <location>
        <begin position="1032"/>
        <end position="1045"/>
    </location>
</feature>
<feature type="region of interest" description="Disordered" evidence="10">
    <location>
        <begin position="20"/>
        <end position="136"/>
    </location>
</feature>
<feature type="compositionally biased region" description="Polar residues" evidence="10">
    <location>
        <begin position="210"/>
        <end position="219"/>
    </location>
</feature>
<dbReference type="GO" id="GO:0034451">
    <property type="term" value="C:centriolar satellite"/>
    <property type="evidence" value="ECO:0007669"/>
    <property type="project" value="TreeGrafter"/>
</dbReference>
<feature type="region of interest" description="Disordered" evidence="10">
    <location>
        <begin position="556"/>
        <end position="611"/>
    </location>
</feature>
<dbReference type="EMBL" id="JAINUG010000022">
    <property type="protein sequence ID" value="KAJ8411430.1"/>
    <property type="molecule type" value="Genomic_DNA"/>
</dbReference>
<organism evidence="11 12">
    <name type="scientific">Aldrovandia affinis</name>
    <dbReference type="NCBI Taxonomy" id="143900"/>
    <lineage>
        <taxon>Eukaryota</taxon>
        <taxon>Metazoa</taxon>
        <taxon>Chordata</taxon>
        <taxon>Craniata</taxon>
        <taxon>Vertebrata</taxon>
        <taxon>Euteleostomi</taxon>
        <taxon>Actinopterygii</taxon>
        <taxon>Neopterygii</taxon>
        <taxon>Teleostei</taxon>
        <taxon>Notacanthiformes</taxon>
        <taxon>Halosauridae</taxon>
        <taxon>Aldrovandia</taxon>
    </lineage>
</organism>
<name>A0AAD7SZB5_9TELE</name>
<dbReference type="PANTHER" id="PTHR34031">
    <property type="entry name" value="CENTROSOMAL PROTEIN OF 162 KDA"/>
    <property type="match status" value="1"/>
</dbReference>
<dbReference type="GO" id="GO:0005654">
    <property type="term" value="C:nucleoplasm"/>
    <property type="evidence" value="ECO:0007669"/>
    <property type="project" value="TreeGrafter"/>
</dbReference>
<proteinExistence type="inferred from homology"/>
<evidence type="ECO:0000256" key="10">
    <source>
        <dbReference type="SAM" id="MobiDB-lite"/>
    </source>
</evidence>
<dbReference type="GO" id="GO:0005814">
    <property type="term" value="C:centriole"/>
    <property type="evidence" value="ECO:0007669"/>
    <property type="project" value="UniProtKB-SubCell"/>
</dbReference>
<accession>A0AAD7SZB5</accession>